<dbReference type="SUPFAM" id="SSF49313">
    <property type="entry name" value="Cadherin-like"/>
    <property type="match status" value="4"/>
</dbReference>
<evidence type="ECO:0000256" key="6">
    <source>
        <dbReference type="ARBA" id="ARBA00023136"/>
    </source>
</evidence>
<dbReference type="GO" id="GO:0007156">
    <property type="term" value="P:homophilic cell adhesion via plasma membrane adhesion molecules"/>
    <property type="evidence" value="ECO:0007669"/>
    <property type="project" value="InterPro"/>
</dbReference>
<dbReference type="Pfam" id="PF00028">
    <property type="entry name" value="Cadherin"/>
    <property type="match status" value="4"/>
</dbReference>
<evidence type="ECO:0000256" key="4">
    <source>
        <dbReference type="ARBA" id="ARBA00022837"/>
    </source>
</evidence>
<feature type="domain" description="Cadherin" evidence="8">
    <location>
        <begin position="225"/>
        <end position="328"/>
    </location>
</feature>
<dbReference type="PROSITE" id="PS50268">
    <property type="entry name" value="CADHERIN_2"/>
    <property type="match status" value="4"/>
</dbReference>
<keyword evidence="3" id="KW-0677">Repeat</keyword>
<dbReference type="FunFam" id="2.60.40.60:FF:000020">
    <property type="entry name" value="Dachsous cadherin-related 1b"/>
    <property type="match status" value="1"/>
</dbReference>
<dbReference type="GO" id="GO:0005509">
    <property type="term" value="F:calcium ion binding"/>
    <property type="evidence" value="ECO:0007669"/>
    <property type="project" value="UniProtKB-UniRule"/>
</dbReference>
<dbReference type="PANTHER" id="PTHR24026:SF133">
    <property type="entry name" value="CADHERIN-RELATED FAMILY MEMBER 2"/>
    <property type="match status" value="1"/>
</dbReference>
<dbReference type="STRING" id="307972.A0A2G8KVA8"/>
<dbReference type="InterPro" id="IPR015919">
    <property type="entry name" value="Cadherin-like_sf"/>
</dbReference>
<dbReference type="EMBL" id="MRZV01000349">
    <property type="protein sequence ID" value="PIK51958.1"/>
    <property type="molecule type" value="Genomic_DNA"/>
</dbReference>
<comment type="subcellular location">
    <subcellularLocation>
        <location evidence="1">Membrane</location>
    </subcellularLocation>
</comment>
<dbReference type="PANTHER" id="PTHR24026">
    <property type="entry name" value="FAT ATYPICAL CADHERIN-RELATED"/>
    <property type="match status" value="1"/>
</dbReference>
<evidence type="ECO:0000259" key="8">
    <source>
        <dbReference type="PROSITE" id="PS50268"/>
    </source>
</evidence>
<reference evidence="9 10" key="1">
    <citation type="journal article" date="2017" name="PLoS Biol.">
        <title>The sea cucumber genome provides insights into morphological evolution and visceral regeneration.</title>
        <authorList>
            <person name="Zhang X."/>
            <person name="Sun L."/>
            <person name="Yuan J."/>
            <person name="Sun Y."/>
            <person name="Gao Y."/>
            <person name="Zhang L."/>
            <person name="Li S."/>
            <person name="Dai H."/>
            <person name="Hamel J.F."/>
            <person name="Liu C."/>
            <person name="Yu Y."/>
            <person name="Liu S."/>
            <person name="Lin W."/>
            <person name="Guo K."/>
            <person name="Jin S."/>
            <person name="Xu P."/>
            <person name="Storey K.B."/>
            <person name="Huan P."/>
            <person name="Zhang T."/>
            <person name="Zhou Y."/>
            <person name="Zhang J."/>
            <person name="Lin C."/>
            <person name="Li X."/>
            <person name="Xing L."/>
            <person name="Huo D."/>
            <person name="Sun M."/>
            <person name="Wang L."/>
            <person name="Mercier A."/>
            <person name="Li F."/>
            <person name="Yang H."/>
            <person name="Xiang J."/>
        </authorList>
    </citation>
    <scope>NUCLEOTIDE SEQUENCE [LARGE SCALE GENOMIC DNA]</scope>
    <source>
        <strain evidence="9">Shaxun</strain>
        <tissue evidence="9">Muscle</tissue>
    </source>
</reference>
<dbReference type="PRINTS" id="PR00205">
    <property type="entry name" value="CADHERIN"/>
</dbReference>
<sequence length="447" mass="49054">MAAINHNQKSSKLLNCTQSRIFIIAFFLRMEMNFMFSDLSLAHLTFYLLISRYQLDGEVGNKFTIHPLTGEIVTAGRLDREEQSSYQLVVTVTDTGEITASATVFVTVTDINDNQPQFEIPSYLVTIPENAMAGTLVTVTRAVDLDEGLNAENYYSIESGDTSLFAIDHTSGTVTVSQNLSDQTGEFIIQVGVSSGPGSEVMYDLTTVHVTFQFTVQANYPSFSVSGRTQISLVENQPPGEIQIINANSPKVGTSGDITFHFAGGNEANFFSLNSQTGNLATQLTLDHEVQQSFHLWIEARDGDTPPLSSFIDIIIDVVDQNDNAPVFEEESYHSNVTEGGSSGQEVIQVTAVDLDSGSNSRIRYSLSTHADAFNIDIDSGTITTRREFDREMISRYELVVEAEDYGSPAQATSVVVTIDVDDVNDNPMYTTENFEGIVEENVAPEQ</sequence>
<evidence type="ECO:0000313" key="9">
    <source>
        <dbReference type="EMBL" id="PIK51958.1"/>
    </source>
</evidence>
<evidence type="ECO:0000256" key="2">
    <source>
        <dbReference type="ARBA" id="ARBA00022692"/>
    </source>
</evidence>
<gene>
    <name evidence="9" type="ORF">BSL78_11166</name>
</gene>
<dbReference type="SMART" id="SM00112">
    <property type="entry name" value="CA"/>
    <property type="match status" value="4"/>
</dbReference>
<dbReference type="Proteomes" id="UP000230750">
    <property type="component" value="Unassembled WGS sequence"/>
</dbReference>
<evidence type="ECO:0000256" key="3">
    <source>
        <dbReference type="ARBA" id="ARBA00022737"/>
    </source>
</evidence>
<dbReference type="InterPro" id="IPR020894">
    <property type="entry name" value="Cadherin_CS"/>
</dbReference>
<proteinExistence type="predicted"/>
<feature type="domain" description="Cadherin" evidence="8">
    <location>
        <begin position="119"/>
        <end position="223"/>
    </location>
</feature>
<keyword evidence="10" id="KW-1185">Reference proteome</keyword>
<comment type="caution">
    <text evidence="9">The sequence shown here is derived from an EMBL/GenBank/DDBJ whole genome shotgun (WGS) entry which is preliminary data.</text>
</comment>
<organism evidence="9 10">
    <name type="scientific">Stichopus japonicus</name>
    <name type="common">Sea cucumber</name>
    <dbReference type="NCBI Taxonomy" id="307972"/>
    <lineage>
        <taxon>Eukaryota</taxon>
        <taxon>Metazoa</taxon>
        <taxon>Echinodermata</taxon>
        <taxon>Eleutherozoa</taxon>
        <taxon>Echinozoa</taxon>
        <taxon>Holothuroidea</taxon>
        <taxon>Aspidochirotacea</taxon>
        <taxon>Aspidochirotida</taxon>
        <taxon>Stichopodidae</taxon>
        <taxon>Apostichopus</taxon>
    </lineage>
</organism>
<keyword evidence="2" id="KW-0812">Transmembrane</keyword>
<name>A0A2G8KVA8_STIJA</name>
<dbReference type="OrthoDB" id="6252479at2759"/>
<dbReference type="GO" id="GO:0005886">
    <property type="term" value="C:plasma membrane"/>
    <property type="evidence" value="ECO:0007669"/>
    <property type="project" value="InterPro"/>
</dbReference>
<dbReference type="InterPro" id="IPR002126">
    <property type="entry name" value="Cadherin-like_dom"/>
</dbReference>
<dbReference type="FunFam" id="2.60.40.60:FF:000092">
    <property type="entry name" value="Protocadherin 8"/>
    <property type="match status" value="1"/>
</dbReference>
<evidence type="ECO:0000256" key="7">
    <source>
        <dbReference type="PROSITE-ProRule" id="PRU00043"/>
    </source>
</evidence>
<keyword evidence="4 7" id="KW-0106">Calcium</keyword>
<feature type="domain" description="Cadherin" evidence="8">
    <location>
        <begin position="52"/>
        <end position="118"/>
    </location>
</feature>
<keyword evidence="5" id="KW-1133">Transmembrane helix</keyword>
<evidence type="ECO:0000313" key="10">
    <source>
        <dbReference type="Proteomes" id="UP000230750"/>
    </source>
</evidence>
<evidence type="ECO:0000256" key="5">
    <source>
        <dbReference type="ARBA" id="ARBA00022989"/>
    </source>
</evidence>
<keyword evidence="6" id="KW-0472">Membrane</keyword>
<dbReference type="PROSITE" id="PS00232">
    <property type="entry name" value="CADHERIN_1"/>
    <property type="match status" value="2"/>
</dbReference>
<evidence type="ECO:0000256" key="1">
    <source>
        <dbReference type="ARBA" id="ARBA00004370"/>
    </source>
</evidence>
<accession>A0A2G8KVA8</accession>
<dbReference type="AlphaFoldDB" id="A0A2G8KVA8"/>
<protein>
    <recommendedName>
        <fullName evidence="8">Cadherin domain-containing protein</fullName>
    </recommendedName>
</protein>
<feature type="domain" description="Cadherin" evidence="8">
    <location>
        <begin position="329"/>
        <end position="430"/>
    </location>
</feature>
<dbReference type="Gene3D" id="2.60.40.60">
    <property type="entry name" value="Cadherins"/>
    <property type="match status" value="4"/>
</dbReference>
<dbReference type="CDD" id="cd11304">
    <property type="entry name" value="Cadherin_repeat"/>
    <property type="match status" value="4"/>
</dbReference>